<dbReference type="Gene3D" id="3.30.710.10">
    <property type="entry name" value="Potassium Channel Kv1.1, Chain A"/>
    <property type="match status" value="1"/>
</dbReference>
<evidence type="ECO:0000313" key="3">
    <source>
        <dbReference type="Proteomes" id="UP000559256"/>
    </source>
</evidence>
<keyword evidence="3" id="KW-1185">Reference proteome</keyword>
<dbReference type="AlphaFoldDB" id="A0A8H5D1G9"/>
<dbReference type="OrthoDB" id="71307at2759"/>
<organism evidence="2 3">
    <name type="scientific">Tetrapyrgos nigripes</name>
    <dbReference type="NCBI Taxonomy" id="182062"/>
    <lineage>
        <taxon>Eukaryota</taxon>
        <taxon>Fungi</taxon>
        <taxon>Dikarya</taxon>
        <taxon>Basidiomycota</taxon>
        <taxon>Agaricomycotina</taxon>
        <taxon>Agaricomycetes</taxon>
        <taxon>Agaricomycetidae</taxon>
        <taxon>Agaricales</taxon>
        <taxon>Marasmiineae</taxon>
        <taxon>Marasmiaceae</taxon>
        <taxon>Tetrapyrgos</taxon>
    </lineage>
</organism>
<name>A0A8H5D1G9_9AGAR</name>
<dbReference type="SUPFAM" id="SSF54695">
    <property type="entry name" value="POZ domain"/>
    <property type="match status" value="1"/>
</dbReference>
<comment type="caution">
    <text evidence="2">The sequence shown here is derived from an EMBL/GenBank/DDBJ whole genome shotgun (WGS) entry which is preliminary data.</text>
</comment>
<feature type="domain" description="BTB" evidence="1">
    <location>
        <begin position="18"/>
        <end position="94"/>
    </location>
</feature>
<evidence type="ECO:0000313" key="2">
    <source>
        <dbReference type="EMBL" id="KAF5351354.1"/>
    </source>
</evidence>
<dbReference type="SMART" id="SM00225">
    <property type="entry name" value="BTB"/>
    <property type="match status" value="1"/>
</dbReference>
<proteinExistence type="predicted"/>
<dbReference type="InterPro" id="IPR011333">
    <property type="entry name" value="SKP1/BTB/POZ_sf"/>
</dbReference>
<accession>A0A8H5D1G9</accession>
<protein>
    <recommendedName>
        <fullName evidence="1">BTB domain-containing protein</fullName>
    </recommendedName>
</protein>
<dbReference type="Pfam" id="PF00651">
    <property type="entry name" value="BTB"/>
    <property type="match status" value="1"/>
</dbReference>
<dbReference type="EMBL" id="JAACJM010000071">
    <property type="protein sequence ID" value="KAF5351354.1"/>
    <property type="molecule type" value="Genomic_DNA"/>
</dbReference>
<dbReference type="InterPro" id="IPR000210">
    <property type="entry name" value="BTB/POZ_dom"/>
</dbReference>
<reference evidence="2 3" key="1">
    <citation type="journal article" date="2020" name="ISME J.">
        <title>Uncovering the hidden diversity of litter-decomposition mechanisms in mushroom-forming fungi.</title>
        <authorList>
            <person name="Floudas D."/>
            <person name="Bentzer J."/>
            <person name="Ahren D."/>
            <person name="Johansson T."/>
            <person name="Persson P."/>
            <person name="Tunlid A."/>
        </authorList>
    </citation>
    <scope>NUCLEOTIDE SEQUENCE [LARGE SCALE GENOMIC DNA]</scope>
    <source>
        <strain evidence="2 3">CBS 291.85</strain>
    </source>
</reference>
<sequence length="309" mass="34873">MDSPFSLARNQVFDDSEADVILQSSDNVEFRTYKSLLSLASPMFHGMFALPAPHKSDSTDEMRDGLPVVQMAEESTTLEKLLMFCHPAHAPTLNTLDEIKGVLATAKKYGMVGAEERAARFLRQFVVNEPLRVYCIAWNFQLEEEARLAARRLLASPLLPRRHVKELNYVPAIALHRLEEYHYSCQRTAKTVALAYGWINKEALIRFDAGLLCYSCTNGGDMTPVCNGHSISARSWWIDYMKAAAVALQERPCGATVKDPELLNNVFRKAAHCTLCRESVFTEMTEFCEIFAREVDRATELVNLELEEA</sequence>
<dbReference type="Proteomes" id="UP000559256">
    <property type="component" value="Unassembled WGS sequence"/>
</dbReference>
<dbReference type="PROSITE" id="PS50097">
    <property type="entry name" value="BTB"/>
    <property type="match status" value="1"/>
</dbReference>
<gene>
    <name evidence="2" type="ORF">D9758_008044</name>
</gene>
<evidence type="ECO:0000259" key="1">
    <source>
        <dbReference type="PROSITE" id="PS50097"/>
    </source>
</evidence>